<dbReference type="UniPathway" id="UPA00041">
    <property type="reaction ID" value="UER00436"/>
</dbReference>
<feature type="binding site" evidence="9">
    <location>
        <position position="170"/>
    </location>
    <ligand>
        <name>Zn(2+)</name>
        <dbReference type="ChEBI" id="CHEBI:29105"/>
    </ligand>
</feature>
<keyword evidence="7 9" id="KW-0413">Isomerase</keyword>
<feature type="binding site" evidence="9">
    <location>
        <begin position="92"/>
        <end position="93"/>
    </location>
    <ligand>
        <name>substrate</name>
    </ligand>
</feature>
<comment type="caution">
    <text evidence="11">The sequence shown here is derived from an EMBL/GenBank/DDBJ whole genome shotgun (WGS) entry which is preliminary data.</text>
</comment>
<accession>A0A3D8J7L8</accession>
<sequence>MDIHSIQAEIKEHIEVGQKALKTLSPALLESALAMSNALVRGNKILICGNGGSAADSQHFAAELTGRYKRERKGLCAIALSTDTSALTAIGNDYGYDFVFSRQVEALAKEGDILVGISTSGNSKNIINALESANKLNCITVSLSGKDGGIIKSLCDYSLIAPSNDTPRIQEIHILCIHILCELIEKSMVALEQHVESK</sequence>
<dbReference type="Gene3D" id="3.40.50.10490">
    <property type="entry name" value="Glucose-6-phosphate isomerase like protein, domain 1"/>
    <property type="match status" value="1"/>
</dbReference>
<dbReference type="InterPro" id="IPR035461">
    <property type="entry name" value="GmhA/DiaA"/>
</dbReference>
<dbReference type="EMBL" id="NXLW01000003">
    <property type="protein sequence ID" value="RDU73185.1"/>
    <property type="molecule type" value="Genomic_DNA"/>
</dbReference>
<dbReference type="GO" id="GO:2001061">
    <property type="term" value="P:D-glycero-D-manno-heptose 7-phosphate biosynthetic process"/>
    <property type="evidence" value="ECO:0007669"/>
    <property type="project" value="UniProtKB-UniPathway"/>
</dbReference>
<keyword evidence="5 9" id="KW-0479">Metal-binding</keyword>
<feature type="binding site" evidence="9">
    <location>
        <position position="63"/>
    </location>
    <ligand>
        <name>Zn(2+)</name>
        <dbReference type="ChEBI" id="CHEBI:29105"/>
    </ligand>
</feature>
<keyword evidence="12" id="KW-1185">Reference proteome</keyword>
<evidence type="ECO:0000256" key="3">
    <source>
        <dbReference type="ARBA" id="ARBA00009894"/>
    </source>
</evidence>
<dbReference type="GO" id="GO:0097367">
    <property type="term" value="F:carbohydrate derivative binding"/>
    <property type="evidence" value="ECO:0007669"/>
    <property type="project" value="InterPro"/>
</dbReference>
<evidence type="ECO:0000256" key="8">
    <source>
        <dbReference type="ARBA" id="ARBA00023277"/>
    </source>
</evidence>
<protein>
    <recommendedName>
        <fullName evidence="9">Phosphoheptose isomerase</fullName>
        <ecNumber evidence="9">5.3.1.28</ecNumber>
    </recommendedName>
    <alternativeName>
        <fullName evidence="9">Sedoheptulose 7-phosphate isomerase</fullName>
    </alternativeName>
</protein>
<dbReference type="CDD" id="cd05006">
    <property type="entry name" value="SIS_GmhA"/>
    <property type="match status" value="1"/>
</dbReference>
<gene>
    <name evidence="9 11" type="primary">gmhA</name>
    <name evidence="11" type="ORF">CQA66_02350</name>
</gene>
<keyword evidence="4 9" id="KW-0963">Cytoplasm</keyword>
<evidence type="ECO:0000256" key="7">
    <source>
        <dbReference type="ARBA" id="ARBA00023235"/>
    </source>
</evidence>
<feature type="binding site" evidence="9">
    <location>
        <position position="170"/>
    </location>
    <ligand>
        <name>substrate</name>
    </ligand>
</feature>
<dbReference type="EC" id="5.3.1.28" evidence="9"/>
<comment type="cofactor">
    <cofactor evidence="9">
        <name>Zn(2+)</name>
        <dbReference type="ChEBI" id="CHEBI:29105"/>
    </cofactor>
    <text evidence="9">Binds 1 zinc ion per subunit.</text>
</comment>
<evidence type="ECO:0000313" key="11">
    <source>
        <dbReference type="EMBL" id="RDU73185.1"/>
    </source>
</evidence>
<dbReference type="GO" id="GO:0008968">
    <property type="term" value="F:D-sedoheptulose 7-phosphate isomerase activity"/>
    <property type="evidence" value="ECO:0007669"/>
    <property type="project" value="UniProtKB-UniRule"/>
</dbReference>
<feature type="binding site" evidence="9">
    <location>
        <position position="63"/>
    </location>
    <ligand>
        <name>substrate</name>
    </ligand>
</feature>
<dbReference type="HAMAP" id="MF_00067">
    <property type="entry name" value="GmhA"/>
    <property type="match status" value="1"/>
</dbReference>
<dbReference type="InterPro" id="IPR001347">
    <property type="entry name" value="SIS_dom"/>
</dbReference>
<evidence type="ECO:0000256" key="2">
    <source>
        <dbReference type="ARBA" id="ARBA00004496"/>
    </source>
</evidence>
<comment type="subcellular location">
    <subcellularLocation>
        <location evidence="2 9">Cytoplasm</location>
    </subcellularLocation>
</comment>
<evidence type="ECO:0000256" key="1">
    <source>
        <dbReference type="ARBA" id="ARBA00000348"/>
    </source>
</evidence>
<feature type="binding site" evidence="9">
    <location>
        <position position="59"/>
    </location>
    <ligand>
        <name>Zn(2+)</name>
        <dbReference type="ChEBI" id="CHEBI:29105"/>
    </ligand>
</feature>
<feature type="binding site" evidence="9">
    <location>
        <position position="178"/>
    </location>
    <ligand>
        <name>Zn(2+)</name>
        <dbReference type="ChEBI" id="CHEBI:29105"/>
    </ligand>
</feature>
<evidence type="ECO:0000256" key="6">
    <source>
        <dbReference type="ARBA" id="ARBA00022833"/>
    </source>
</evidence>
<reference evidence="11 12" key="1">
    <citation type="submission" date="2018-04" db="EMBL/GenBank/DDBJ databases">
        <title>Novel Campyloabacter and Helicobacter Species and Strains.</title>
        <authorList>
            <person name="Mannion A.J."/>
            <person name="Shen Z."/>
            <person name="Fox J.G."/>
        </authorList>
    </citation>
    <scope>NUCLEOTIDE SEQUENCE [LARGE SCALE GENOMIC DNA]</scope>
    <source>
        <strain evidence="11 12">MIT 97-5075</strain>
    </source>
</reference>
<comment type="similarity">
    <text evidence="3 9">Belongs to the SIS family. GmhA subfamily.</text>
</comment>
<evidence type="ECO:0000256" key="4">
    <source>
        <dbReference type="ARBA" id="ARBA00022490"/>
    </source>
</evidence>
<dbReference type="RefSeq" id="WP_104763285.1">
    <property type="nucleotide sequence ID" value="NZ_FZPM01000017.1"/>
</dbReference>
<dbReference type="Proteomes" id="UP000256424">
    <property type="component" value="Unassembled WGS sequence"/>
</dbReference>
<feature type="domain" description="SIS" evidence="10">
    <location>
        <begin position="35"/>
        <end position="194"/>
    </location>
</feature>
<dbReference type="GO" id="GO:0005737">
    <property type="term" value="C:cytoplasm"/>
    <property type="evidence" value="ECO:0007669"/>
    <property type="project" value="UniProtKB-SubCell"/>
</dbReference>
<dbReference type="SUPFAM" id="SSF53697">
    <property type="entry name" value="SIS domain"/>
    <property type="match status" value="1"/>
</dbReference>
<dbReference type="AlphaFoldDB" id="A0A3D8J7L8"/>
<organism evidence="11 12">
    <name type="scientific">Helicobacter aurati</name>
    <dbReference type="NCBI Taxonomy" id="137778"/>
    <lineage>
        <taxon>Bacteria</taxon>
        <taxon>Pseudomonadati</taxon>
        <taxon>Campylobacterota</taxon>
        <taxon>Epsilonproteobacteria</taxon>
        <taxon>Campylobacterales</taxon>
        <taxon>Helicobacteraceae</taxon>
        <taxon>Helicobacter</taxon>
    </lineage>
</organism>
<dbReference type="GO" id="GO:0008270">
    <property type="term" value="F:zinc ion binding"/>
    <property type="evidence" value="ECO:0007669"/>
    <property type="project" value="UniProtKB-UniRule"/>
</dbReference>
<dbReference type="PANTHER" id="PTHR30390">
    <property type="entry name" value="SEDOHEPTULOSE 7-PHOSPHATE ISOMERASE / DNAA INITIATOR-ASSOCIATING FACTOR FOR REPLICATION INITIATION"/>
    <property type="match status" value="1"/>
</dbReference>
<dbReference type="InterPro" id="IPR050099">
    <property type="entry name" value="SIS_GmhA/DiaA_subfam"/>
</dbReference>
<dbReference type="Pfam" id="PF13580">
    <property type="entry name" value="SIS_2"/>
    <property type="match status" value="1"/>
</dbReference>
<keyword evidence="6 9" id="KW-0862">Zinc</keyword>
<dbReference type="PROSITE" id="PS51464">
    <property type="entry name" value="SIS"/>
    <property type="match status" value="1"/>
</dbReference>
<dbReference type="NCBIfam" id="TIGR00441">
    <property type="entry name" value="gmhA"/>
    <property type="match status" value="1"/>
</dbReference>
<dbReference type="OrthoDB" id="9810929at2"/>
<comment type="miscellaneous">
    <text evidence="9">The reaction produces a racemic mixture of D-glycero-alpha-D-manno-heptose 7-phosphate and D-glycero-beta-D-manno-heptose 7-phosphate.</text>
</comment>
<feature type="binding site" evidence="9">
    <location>
        <begin position="50"/>
        <end position="52"/>
    </location>
    <ligand>
        <name>substrate</name>
    </ligand>
</feature>
<dbReference type="GO" id="GO:0005975">
    <property type="term" value="P:carbohydrate metabolic process"/>
    <property type="evidence" value="ECO:0007669"/>
    <property type="project" value="UniProtKB-UniRule"/>
</dbReference>
<evidence type="ECO:0000313" key="12">
    <source>
        <dbReference type="Proteomes" id="UP000256424"/>
    </source>
</evidence>
<feature type="binding site" evidence="9">
    <location>
        <position position="123"/>
    </location>
    <ligand>
        <name>substrate</name>
    </ligand>
</feature>
<dbReference type="PANTHER" id="PTHR30390:SF6">
    <property type="entry name" value="DNAA INITIATOR-ASSOCIATING PROTEIN DIAA"/>
    <property type="match status" value="1"/>
</dbReference>
<dbReference type="InterPro" id="IPR046348">
    <property type="entry name" value="SIS_dom_sf"/>
</dbReference>
<evidence type="ECO:0000259" key="10">
    <source>
        <dbReference type="PROSITE" id="PS51464"/>
    </source>
</evidence>
<proteinExistence type="inferred from homology"/>
<comment type="pathway">
    <text evidence="9">Carbohydrate biosynthesis; D-glycero-D-manno-heptose 7-phosphate biosynthesis; D-glycero-alpha-D-manno-heptose 7-phosphate and D-glycero-beta-D-manno-heptose 7-phosphate from sedoheptulose 7-phosphate: step 1/1.</text>
</comment>
<name>A0A3D8J7L8_9HELI</name>
<keyword evidence="8 9" id="KW-0119">Carbohydrate metabolism</keyword>
<comment type="function">
    <text evidence="9">Catalyzes the isomerization of sedoheptulose 7-phosphate in D-glycero-D-manno-heptose 7-phosphate.</text>
</comment>
<evidence type="ECO:0000256" key="9">
    <source>
        <dbReference type="HAMAP-Rule" id="MF_00067"/>
    </source>
</evidence>
<comment type="catalytic activity">
    <reaction evidence="1 9">
        <text>2 D-sedoheptulose 7-phosphate = D-glycero-alpha-D-manno-heptose 7-phosphate + D-glycero-beta-D-manno-heptose 7-phosphate</text>
        <dbReference type="Rhea" id="RHEA:27489"/>
        <dbReference type="ChEBI" id="CHEBI:57483"/>
        <dbReference type="ChEBI" id="CHEBI:60203"/>
        <dbReference type="ChEBI" id="CHEBI:60204"/>
        <dbReference type="EC" id="5.3.1.28"/>
    </reaction>
</comment>
<feature type="binding site" evidence="9">
    <location>
        <begin position="118"/>
        <end position="120"/>
    </location>
    <ligand>
        <name>substrate</name>
    </ligand>
</feature>
<evidence type="ECO:0000256" key="5">
    <source>
        <dbReference type="ARBA" id="ARBA00022723"/>
    </source>
</evidence>
<dbReference type="InterPro" id="IPR004515">
    <property type="entry name" value="Phosphoheptose_Isoase"/>
</dbReference>